<organism evidence="1">
    <name type="scientific">Rhizophagus irregularis (strain DAOM 181602 / DAOM 197198 / MUCL 43194)</name>
    <name type="common">Arbuscular mycorrhizal fungus</name>
    <name type="synonym">Glomus intraradices</name>
    <dbReference type="NCBI Taxonomy" id="747089"/>
    <lineage>
        <taxon>Eukaryota</taxon>
        <taxon>Fungi</taxon>
        <taxon>Fungi incertae sedis</taxon>
        <taxon>Mucoromycota</taxon>
        <taxon>Glomeromycotina</taxon>
        <taxon>Glomeromycetes</taxon>
        <taxon>Glomerales</taxon>
        <taxon>Glomeraceae</taxon>
        <taxon>Rhizophagus</taxon>
    </lineage>
</organism>
<protein>
    <submittedName>
        <fullName evidence="1">Uncharacterized protein</fullName>
    </submittedName>
</protein>
<gene>
    <name evidence="1" type="ORF">GLOINDRAFT_26072</name>
</gene>
<proteinExistence type="predicted"/>
<accession>U9TZ71</accession>
<reference evidence="1" key="1">
    <citation type="submission" date="2013-07" db="EMBL/GenBank/DDBJ databases">
        <title>The genome of an arbuscular mycorrhizal fungus provides insights into the evolution of the oldest plant symbiosis.</title>
        <authorList>
            <consortium name="DOE Joint Genome Institute"/>
            <person name="Tisserant E."/>
            <person name="Malbreil M."/>
            <person name="Kuo A."/>
            <person name="Kohler A."/>
            <person name="Symeonidi A."/>
            <person name="Balestrini R."/>
            <person name="Charron P."/>
            <person name="Duensing N."/>
            <person name="Frei-dit-Frey N."/>
            <person name="Gianinazzi-Pearson V."/>
            <person name="Gilbert B."/>
            <person name="Handa Y."/>
            <person name="Hijri M."/>
            <person name="Kaul R."/>
            <person name="Kawaguchi M."/>
            <person name="Krajinski F."/>
            <person name="Lammers P."/>
            <person name="Lapierre D."/>
            <person name="Masclaux F.G."/>
            <person name="Murat C."/>
            <person name="Morin E."/>
            <person name="Ndikumana S."/>
            <person name="Pagni M."/>
            <person name="Petitpierre D."/>
            <person name="Requena N."/>
            <person name="Rosikiewicz P."/>
            <person name="Riley R."/>
            <person name="Saito K."/>
            <person name="San Clemente H."/>
            <person name="Shapiro H."/>
            <person name="van Tuinen D."/>
            <person name="Becard G."/>
            <person name="Bonfante P."/>
            <person name="Paszkowski U."/>
            <person name="Shachar-Hill Y."/>
            <person name="Young J.P."/>
            <person name="Sanders I.R."/>
            <person name="Henrissat B."/>
            <person name="Rensing S.A."/>
            <person name="Grigoriev I.V."/>
            <person name="Corradi N."/>
            <person name="Roux C."/>
            <person name="Martin F."/>
        </authorList>
    </citation>
    <scope>NUCLEOTIDE SEQUENCE</scope>
    <source>
        <strain evidence="1">DAOM 197198</strain>
    </source>
</reference>
<evidence type="ECO:0000313" key="1">
    <source>
        <dbReference type="EMBL" id="ESA13410.1"/>
    </source>
</evidence>
<sequence length="82" mass="9809">MGITCKNNVKNSILSHVKDTNRALLYHNAYGPTFDDDLLLYVEEKDGLKEYNVFHCKQRSYEKKIRDTEERFTIEEYEVFQI</sequence>
<dbReference type="AlphaFoldDB" id="U9TZ71"/>
<name>U9TZ71_RHIID</name>
<dbReference type="EMBL" id="KI283936">
    <property type="protein sequence ID" value="ESA13410.1"/>
    <property type="molecule type" value="Genomic_DNA"/>
</dbReference>
<dbReference type="HOGENOM" id="CLU_021542_1_3_1"/>